<dbReference type="PROSITE" id="PS50975">
    <property type="entry name" value="ATP_GRASP"/>
    <property type="match status" value="1"/>
</dbReference>
<evidence type="ECO:0000313" key="4">
    <source>
        <dbReference type="Proteomes" id="UP001500305"/>
    </source>
</evidence>
<protein>
    <recommendedName>
        <fullName evidence="2">ATP-grasp domain-containing protein</fullName>
    </recommendedName>
</protein>
<evidence type="ECO:0000259" key="2">
    <source>
        <dbReference type="PROSITE" id="PS50975"/>
    </source>
</evidence>
<dbReference type="Proteomes" id="UP001500305">
    <property type="component" value="Unassembled WGS sequence"/>
</dbReference>
<gene>
    <name evidence="3" type="ORF">GCM10010430_28110</name>
</gene>
<name>A0ABN3DYN1_9ACTN</name>
<keyword evidence="4" id="KW-1185">Reference proteome</keyword>
<dbReference type="SUPFAM" id="SSF56059">
    <property type="entry name" value="Glutathione synthetase ATP-binding domain-like"/>
    <property type="match status" value="1"/>
</dbReference>
<reference evidence="3 4" key="1">
    <citation type="journal article" date="2019" name="Int. J. Syst. Evol. Microbiol.">
        <title>The Global Catalogue of Microorganisms (GCM) 10K type strain sequencing project: providing services to taxonomists for standard genome sequencing and annotation.</title>
        <authorList>
            <consortium name="The Broad Institute Genomics Platform"/>
            <consortium name="The Broad Institute Genome Sequencing Center for Infectious Disease"/>
            <person name="Wu L."/>
            <person name="Ma J."/>
        </authorList>
    </citation>
    <scope>NUCLEOTIDE SEQUENCE [LARGE SCALE GENOMIC DNA]</scope>
    <source>
        <strain evidence="3 4">JCM 7356</strain>
    </source>
</reference>
<organism evidence="3 4">
    <name type="scientific">Kitasatospora cystarginea</name>
    <dbReference type="NCBI Taxonomy" id="58350"/>
    <lineage>
        <taxon>Bacteria</taxon>
        <taxon>Bacillati</taxon>
        <taxon>Actinomycetota</taxon>
        <taxon>Actinomycetes</taxon>
        <taxon>Kitasatosporales</taxon>
        <taxon>Streptomycetaceae</taxon>
        <taxon>Kitasatospora</taxon>
    </lineage>
</organism>
<comment type="caution">
    <text evidence="3">The sequence shown here is derived from an EMBL/GenBank/DDBJ whole genome shotgun (WGS) entry which is preliminary data.</text>
</comment>
<sequence length="457" mass="48039">MRAATWQDAWTGGRRAVHLGNVADFNAQFLPQSTELRRLGHHYSCLAAFYTPHPAVLVLPLQIEEGWLRGLTGALDWEPVELHSGVAGEDSTLAEGLAARPALRQRIGELGLPVRPWGATAAPAAKPGDGGGPWGRGGVRSGVLEAVRRFESKAESHVLFARLAAQHPAVRVPEQRLAGSPRELTRLVREHAALGRTVVLKAPHGVGGYGTAVLTAGRVAAAGGPRAALRELTAAGVLPPGGGILVEEYIAAHRRFPDLTFDGVIAEDGGVHAVGVAVMDVEGVHYRGATVGPGVVPEVLAGPARAFGETVGRALAEEGHRGWYDIDFVVDRAGRLAPTETNLRLTGPAVAFMLRARLDAVRGPAGHCVRTIDQVPLGVRLSQSALLDQLDRVAARLTRFGATLLPTIPTAGFEELPTVGVALAARSVDELTAAEAVLRTALLEPAYLWGDLESAAG</sequence>
<dbReference type="InterPro" id="IPR011761">
    <property type="entry name" value="ATP-grasp"/>
</dbReference>
<evidence type="ECO:0000313" key="3">
    <source>
        <dbReference type="EMBL" id="GAA2244655.1"/>
    </source>
</evidence>
<evidence type="ECO:0000256" key="1">
    <source>
        <dbReference type="PROSITE-ProRule" id="PRU00409"/>
    </source>
</evidence>
<feature type="domain" description="ATP-grasp" evidence="2">
    <location>
        <begin position="162"/>
        <end position="373"/>
    </location>
</feature>
<dbReference type="EMBL" id="BAAATR010000010">
    <property type="protein sequence ID" value="GAA2244655.1"/>
    <property type="molecule type" value="Genomic_DNA"/>
</dbReference>
<dbReference type="Gene3D" id="3.30.470.20">
    <property type="entry name" value="ATP-grasp fold, B domain"/>
    <property type="match status" value="1"/>
</dbReference>
<proteinExistence type="predicted"/>
<keyword evidence="1" id="KW-0067">ATP-binding</keyword>
<dbReference type="RefSeq" id="WP_344636676.1">
    <property type="nucleotide sequence ID" value="NZ_BAAATR010000010.1"/>
</dbReference>
<keyword evidence="1" id="KW-0547">Nucleotide-binding</keyword>
<accession>A0ABN3DYN1</accession>